<organism evidence="2 3">
    <name type="scientific">Haladaptatus pallidirubidus</name>
    <dbReference type="NCBI Taxonomy" id="1008152"/>
    <lineage>
        <taxon>Archaea</taxon>
        <taxon>Methanobacteriati</taxon>
        <taxon>Methanobacteriota</taxon>
        <taxon>Stenosarchaea group</taxon>
        <taxon>Halobacteria</taxon>
        <taxon>Halobacteriales</taxon>
        <taxon>Haladaptataceae</taxon>
        <taxon>Haladaptatus</taxon>
    </lineage>
</organism>
<protein>
    <recommendedName>
        <fullName evidence="4">RING-type E3 ubiquitin transferase</fullName>
    </recommendedName>
</protein>
<comment type="caution">
    <text evidence="2">The sequence shown here is derived from an EMBL/GenBank/DDBJ whole genome shotgun (WGS) entry which is preliminary data.</text>
</comment>
<dbReference type="AlphaFoldDB" id="A0AAV3UEC6"/>
<sequence length="266" mass="29234">MDNSSNMSLLDYPFVLTVLCVSSLVGAVMLWYGSKDIRTAYRILTNDPNDVQSLGDRTPVEVEGAAKAEDGVLRSPFMDTECVAYEYEVKEERNSKNGRHWRTVDSGRNHVPFRVEDETASALVDPRGADFRFKSERCIDVRGGNKPPERVREFIAANDDVGCEDRTLDLKLFGLKTGKDRKYVEKRLDPGESVHVLGEARYDSTAGSEAGEVNTVIGHGENAPRFLISDADERGAAWRVGWGGLPYVLGGAVLLGIAGFMLVGSL</sequence>
<keyword evidence="3" id="KW-1185">Reference proteome</keyword>
<evidence type="ECO:0008006" key="4">
    <source>
        <dbReference type="Google" id="ProtNLM"/>
    </source>
</evidence>
<evidence type="ECO:0000313" key="2">
    <source>
        <dbReference type="EMBL" id="GAA5044790.1"/>
    </source>
</evidence>
<evidence type="ECO:0000256" key="1">
    <source>
        <dbReference type="SAM" id="Phobius"/>
    </source>
</evidence>
<dbReference type="EMBL" id="BAABKX010000001">
    <property type="protein sequence ID" value="GAA5044790.1"/>
    <property type="molecule type" value="Genomic_DNA"/>
</dbReference>
<reference evidence="2 3" key="1">
    <citation type="journal article" date="2019" name="Int. J. Syst. Evol. Microbiol.">
        <title>The Global Catalogue of Microorganisms (GCM) 10K type strain sequencing project: providing services to taxonomists for standard genome sequencing and annotation.</title>
        <authorList>
            <consortium name="The Broad Institute Genomics Platform"/>
            <consortium name="The Broad Institute Genome Sequencing Center for Infectious Disease"/>
            <person name="Wu L."/>
            <person name="Ma J."/>
        </authorList>
    </citation>
    <scope>NUCLEOTIDE SEQUENCE [LARGE SCALE GENOMIC DNA]</scope>
    <source>
        <strain evidence="2 3">JCM 17504</strain>
    </source>
</reference>
<evidence type="ECO:0000313" key="3">
    <source>
        <dbReference type="Proteomes" id="UP001501729"/>
    </source>
</evidence>
<feature type="transmembrane region" description="Helical" evidence="1">
    <location>
        <begin position="12"/>
        <end position="32"/>
    </location>
</feature>
<accession>A0AAV3UEC6</accession>
<name>A0AAV3UEC6_9EURY</name>
<keyword evidence="1" id="KW-0472">Membrane</keyword>
<keyword evidence="1" id="KW-0812">Transmembrane</keyword>
<gene>
    <name evidence="2" type="ORF">GCM10025751_11730</name>
</gene>
<feature type="transmembrane region" description="Helical" evidence="1">
    <location>
        <begin position="244"/>
        <end position="263"/>
    </location>
</feature>
<keyword evidence="1" id="KW-1133">Transmembrane helix</keyword>
<dbReference type="Proteomes" id="UP001501729">
    <property type="component" value="Unassembled WGS sequence"/>
</dbReference>
<proteinExistence type="predicted"/>